<keyword evidence="3" id="KW-1185">Reference proteome</keyword>
<feature type="transmembrane region" description="Helical" evidence="1">
    <location>
        <begin position="36"/>
        <end position="58"/>
    </location>
</feature>
<gene>
    <name evidence="2" type="ORF">DFR68_102435</name>
</gene>
<evidence type="ECO:0000256" key="1">
    <source>
        <dbReference type="SAM" id="Phobius"/>
    </source>
</evidence>
<evidence type="ECO:0000313" key="3">
    <source>
        <dbReference type="Proteomes" id="UP000255355"/>
    </source>
</evidence>
<keyword evidence="1" id="KW-0472">Membrane</keyword>
<proteinExistence type="predicted"/>
<dbReference type="RefSeq" id="WP_068021042.1">
    <property type="nucleotide sequence ID" value="NZ_QQAZ01000002.1"/>
</dbReference>
<reference evidence="2 3" key="1">
    <citation type="submission" date="2018-07" db="EMBL/GenBank/DDBJ databases">
        <title>Genomic Encyclopedia of Type Strains, Phase IV (KMG-IV): sequencing the most valuable type-strain genomes for metagenomic binning, comparative biology and taxonomic classification.</title>
        <authorList>
            <person name="Goeker M."/>
        </authorList>
    </citation>
    <scope>NUCLEOTIDE SEQUENCE [LARGE SCALE GENOMIC DNA]</scope>
    <source>
        <strain evidence="2 3">DSM 44952</strain>
    </source>
</reference>
<dbReference type="OrthoDB" id="4563808at2"/>
<dbReference type="STRING" id="1210089.GCA_001613165_03697"/>
<evidence type="ECO:0000313" key="2">
    <source>
        <dbReference type="EMBL" id="RDI54311.1"/>
    </source>
</evidence>
<keyword evidence="1" id="KW-0812">Transmembrane</keyword>
<accession>A0A370HCU2</accession>
<protein>
    <submittedName>
        <fullName evidence="2">Uncharacterized protein</fullName>
    </submittedName>
</protein>
<name>A0A370HCU2_9NOCA</name>
<comment type="caution">
    <text evidence="2">The sequence shown here is derived from an EMBL/GenBank/DDBJ whole genome shotgun (WGS) entry which is preliminary data.</text>
</comment>
<feature type="transmembrane region" description="Helical" evidence="1">
    <location>
        <begin position="12"/>
        <end position="30"/>
    </location>
</feature>
<dbReference type="AlphaFoldDB" id="A0A370HCU2"/>
<organism evidence="2 3">
    <name type="scientific">Nocardia mexicana</name>
    <dbReference type="NCBI Taxonomy" id="279262"/>
    <lineage>
        <taxon>Bacteria</taxon>
        <taxon>Bacillati</taxon>
        <taxon>Actinomycetota</taxon>
        <taxon>Actinomycetes</taxon>
        <taxon>Mycobacteriales</taxon>
        <taxon>Nocardiaceae</taxon>
        <taxon>Nocardia</taxon>
    </lineage>
</organism>
<keyword evidence="1" id="KW-1133">Transmembrane helix</keyword>
<dbReference type="Proteomes" id="UP000255355">
    <property type="component" value="Unassembled WGS sequence"/>
</dbReference>
<sequence length="62" mass="7017">MGRRLGKHPKRTPFYGVLMMLTAMISGLWVQNIPSLPLRVVIYVALFVLAAAGFLMTFRDYS</sequence>
<dbReference type="EMBL" id="QQAZ01000002">
    <property type="protein sequence ID" value="RDI54311.1"/>
    <property type="molecule type" value="Genomic_DNA"/>
</dbReference>